<dbReference type="EMBL" id="JAAIRV010000047">
    <property type="protein sequence ID" value="NSI59830.1"/>
    <property type="molecule type" value="Genomic_DNA"/>
</dbReference>
<dbReference type="AlphaFoldDB" id="A0AAJ3FFT1"/>
<dbReference type="Pfam" id="PF13651">
    <property type="entry name" value="EcoRI_methylase"/>
    <property type="match status" value="1"/>
</dbReference>
<reference evidence="1" key="1">
    <citation type="journal article" date="2020" name="Cell Host Microbe">
        <title>Functional and Genomic Variation between Human-Derived Isolates of Lachnospiraceae Reveals Inter- and Intra-Species Diversity.</title>
        <authorList>
            <person name="Sorbara M.T."/>
            <person name="Littmann E.R."/>
            <person name="Fontana E."/>
            <person name="Moody T.U."/>
            <person name="Kohout C.E."/>
            <person name="Gjonbalaj M."/>
            <person name="Eaton V."/>
            <person name="Seok R."/>
            <person name="Leiner I.M."/>
            <person name="Pamer E.G."/>
        </authorList>
    </citation>
    <scope>NUCLEOTIDE SEQUENCE</scope>
    <source>
        <strain evidence="1">MSK.15.32</strain>
    </source>
</reference>
<organism evidence="1 2">
    <name type="scientific">Mediterraneibacter gnavus</name>
    <name type="common">Ruminococcus gnavus</name>
    <dbReference type="NCBI Taxonomy" id="33038"/>
    <lineage>
        <taxon>Bacteria</taxon>
        <taxon>Bacillati</taxon>
        <taxon>Bacillota</taxon>
        <taxon>Clostridia</taxon>
        <taxon>Lachnospirales</taxon>
        <taxon>Lachnospiraceae</taxon>
        <taxon>Mediterraneibacter</taxon>
    </lineage>
</organism>
<sequence>MINGKDQEIITINKTGNSILNNAKYSADNTDEWYTTYETIAEELSHYKNQFIDKVVLCNCDDPFESNFCYYFLRHFNQLKLKKLICTSYSGSKIDQLVNGQLTLDLLDADGNPVINNKHGYVLTITQIPGEHEEEVPDNVIKNVLQKKNVVRKLSGNGDFRSQECIEYLKECDICCTNPPFSLFSELFSLLVKYDKKYLLIGNQNAITYKEIFPYIKENKAWVGYRFGDMAFRVPQDTMPRKTRYWVDEYTLLAFKAQTGGFEALRTADIRHIFQNSSYG</sequence>
<evidence type="ECO:0000313" key="1">
    <source>
        <dbReference type="EMBL" id="NSI59830.1"/>
    </source>
</evidence>
<evidence type="ECO:0000313" key="2">
    <source>
        <dbReference type="Proteomes" id="UP001296580"/>
    </source>
</evidence>
<dbReference type="Proteomes" id="UP001296580">
    <property type="component" value="Unassembled WGS sequence"/>
</dbReference>
<proteinExistence type="predicted"/>
<comment type="caution">
    <text evidence="1">The sequence shown here is derived from an EMBL/GenBank/DDBJ whole genome shotgun (WGS) entry which is preliminary data.</text>
</comment>
<accession>A0AAJ3FFT1</accession>
<dbReference type="InterPro" id="IPR025247">
    <property type="entry name" value="EcoRI-like_methylase"/>
</dbReference>
<dbReference type="RefSeq" id="WP_117944031.1">
    <property type="nucleotide sequence ID" value="NZ_JAAIMR010000046.1"/>
</dbReference>
<evidence type="ECO:0008006" key="3">
    <source>
        <dbReference type="Google" id="ProtNLM"/>
    </source>
</evidence>
<gene>
    <name evidence="1" type="ORF">G4993_15750</name>
</gene>
<name>A0AAJ3FFT1_MEDGN</name>
<reference evidence="1" key="2">
    <citation type="submission" date="2020-02" db="EMBL/GenBank/DDBJ databases">
        <authorList>
            <person name="Littmann E."/>
            <person name="Sorbara M."/>
        </authorList>
    </citation>
    <scope>NUCLEOTIDE SEQUENCE</scope>
    <source>
        <strain evidence="1">MSK.15.32</strain>
    </source>
</reference>
<protein>
    <recommendedName>
        <fullName evidence="3">Modification methylase</fullName>
    </recommendedName>
</protein>